<accession>A0ABR8E239</accession>
<sequence length="51" mass="5349">MCSNLSGTAIAGAAGLAQSSKNEQDFSVMKQGDNLQVQTLALSQMIDTKFV</sequence>
<keyword evidence="2" id="KW-1185">Reference proteome</keyword>
<dbReference type="RefSeq" id="WP_190946357.1">
    <property type="nucleotide sequence ID" value="NZ_JACJSI010000291.1"/>
</dbReference>
<name>A0ABR8E239_9NOSO</name>
<reference evidence="1 2" key="1">
    <citation type="journal article" date="2020" name="ISME J.">
        <title>Comparative genomics reveals insights into cyanobacterial evolution and habitat adaptation.</title>
        <authorList>
            <person name="Chen M.Y."/>
            <person name="Teng W.K."/>
            <person name="Zhao L."/>
            <person name="Hu C.X."/>
            <person name="Zhou Y.K."/>
            <person name="Han B.P."/>
            <person name="Song L.R."/>
            <person name="Shu W.S."/>
        </authorList>
    </citation>
    <scope>NUCLEOTIDE SEQUENCE [LARGE SCALE GENOMIC DNA]</scope>
    <source>
        <strain evidence="1 2">FACHB-838</strain>
    </source>
</reference>
<dbReference type="Proteomes" id="UP000623440">
    <property type="component" value="Unassembled WGS sequence"/>
</dbReference>
<gene>
    <name evidence="1" type="ORF">H6G97_41580</name>
</gene>
<organism evidence="1 2">
    <name type="scientific">Nostoc flagelliforme FACHB-838</name>
    <dbReference type="NCBI Taxonomy" id="2692904"/>
    <lineage>
        <taxon>Bacteria</taxon>
        <taxon>Bacillati</taxon>
        <taxon>Cyanobacteriota</taxon>
        <taxon>Cyanophyceae</taxon>
        <taxon>Nostocales</taxon>
        <taxon>Nostocaceae</taxon>
        <taxon>Nostoc</taxon>
    </lineage>
</organism>
<dbReference type="EMBL" id="JACJSI010000291">
    <property type="protein sequence ID" value="MBD2535538.1"/>
    <property type="molecule type" value="Genomic_DNA"/>
</dbReference>
<evidence type="ECO:0000313" key="2">
    <source>
        <dbReference type="Proteomes" id="UP000623440"/>
    </source>
</evidence>
<protein>
    <submittedName>
        <fullName evidence="1">Uncharacterized protein</fullName>
    </submittedName>
</protein>
<proteinExistence type="predicted"/>
<comment type="caution">
    <text evidence="1">The sequence shown here is derived from an EMBL/GenBank/DDBJ whole genome shotgun (WGS) entry which is preliminary data.</text>
</comment>
<evidence type="ECO:0000313" key="1">
    <source>
        <dbReference type="EMBL" id="MBD2535538.1"/>
    </source>
</evidence>